<dbReference type="PANTHER" id="PTHR44329:SF297">
    <property type="entry name" value="RECEPTOR-INTERACTING SERINE_THREONINE-PROTEIN KINASE 3"/>
    <property type="match status" value="1"/>
</dbReference>
<name>A0A3P8WDJ1_CYNSE</name>
<organism evidence="6 7">
    <name type="scientific">Cynoglossus semilaevis</name>
    <name type="common">Tongue sole</name>
    <dbReference type="NCBI Taxonomy" id="244447"/>
    <lineage>
        <taxon>Eukaryota</taxon>
        <taxon>Metazoa</taxon>
        <taxon>Chordata</taxon>
        <taxon>Craniata</taxon>
        <taxon>Vertebrata</taxon>
        <taxon>Euteleostomi</taxon>
        <taxon>Actinopterygii</taxon>
        <taxon>Neopterygii</taxon>
        <taxon>Teleostei</taxon>
        <taxon>Neoteleostei</taxon>
        <taxon>Acanthomorphata</taxon>
        <taxon>Carangaria</taxon>
        <taxon>Pleuronectiformes</taxon>
        <taxon>Pleuronectoidei</taxon>
        <taxon>Cynoglossidae</taxon>
        <taxon>Cynoglossinae</taxon>
        <taxon>Cynoglossus</taxon>
    </lineage>
</organism>
<dbReference type="Gene3D" id="1.10.533.10">
    <property type="entry name" value="Death Domain, Fas"/>
    <property type="match status" value="1"/>
</dbReference>
<keyword evidence="1 3" id="KW-0547">Nucleotide-binding</keyword>
<keyword evidence="7" id="KW-1185">Reference proteome</keyword>
<dbReference type="Ensembl" id="ENSCSET00000023007.1">
    <property type="protein sequence ID" value="ENSCSEP00000022715.1"/>
    <property type="gene ID" value="ENSCSEG00000014473.1"/>
</dbReference>
<dbReference type="OrthoDB" id="4062651at2759"/>
<dbReference type="GeneID" id="103380583"/>
<dbReference type="GeneTree" id="ENSGT00940000160206"/>
<dbReference type="InterPro" id="IPR011029">
    <property type="entry name" value="DEATH-like_dom_sf"/>
</dbReference>
<protein>
    <submittedName>
        <fullName evidence="6">Receptor-interacting serine/threonine-protein kinase 3-like</fullName>
    </submittedName>
</protein>
<dbReference type="KEGG" id="csem:103380583"/>
<dbReference type="GO" id="GO:0005524">
    <property type="term" value="F:ATP binding"/>
    <property type="evidence" value="ECO:0007669"/>
    <property type="project" value="UniProtKB-UniRule"/>
</dbReference>
<proteinExistence type="inferred from homology"/>
<dbReference type="OMA" id="NDSLEEW"/>
<evidence type="ECO:0000313" key="7">
    <source>
        <dbReference type="Proteomes" id="UP000265120"/>
    </source>
</evidence>
<dbReference type="PANTHER" id="PTHR44329">
    <property type="entry name" value="SERINE/THREONINE-PROTEIN KINASE TNNI3K-RELATED"/>
    <property type="match status" value="1"/>
</dbReference>
<dbReference type="RefSeq" id="XP_008310825.2">
    <property type="nucleotide sequence ID" value="XM_008312603.3"/>
</dbReference>
<reference evidence="6 7" key="1">
    <citation type="journal article" date="2014" name="Nat. Genet.">
        <title>Whole-genome sequence of a flatfish provides insights into ZW sex chromosome evolution and adaptation to a benthic lifestyle.</title>
        <authorList>
            <person name="Chen S."/>
            <person name="Zhang G."/>
            <person name="Shao C."/>
            <person name="Huang Q."/>
            <person name="Liu G."/>
            <person name="Zhang P."/>
            <person name="Song W."/>
            <person name="An N."/>
            <person name="Chalopin D."/>
            <person name="Volff J.N."/>
            <person name="Hong Y."/>
            <person name="Li Q."/>
            <person name="Sha Z."/>
            <person name="Zhou H."/>
            <person name="Xie M."/>
            <person name="Yu Q."/>
            <person name="Liu Y."/>
            <person name="Xiang H."/>
            <person name="Wang N."/>
            <person name="Wu K."/>
            <person name="Yang C."/>
            <person name="Zhou Q."/>
            <person name="Liao X."/>
            <person name="Yang L."/>
            <person name="Hu Q."/>
            <person name="Zhang J."/>
            <person name="Meng L."/>
            <person name="Jin L."/>
            <person name="Tian Y."/>
            <person name="Lian J."/>
            <person name="Yang J."/>
            <person name="Miao G."/>
            <person name="Liu S."/>
            <person name="Liang Z."/>
            <person name="Yan F."/>
            <person name="Li Y."/>
            <person name="Sun B."/>
            <person name="Zhang H."/>
            <person name="Zhang J."/>
            <person name="Zhu Y."/>
            <person name="Du M."/>
            <person name="Zhao Y."/>
            <person name="Schartl M."/>
            <person name="Tang Q."/>
            <person name="Wang J."/>
        </authorList>
    </citation>
    <scope>NUCLEOTIDE SEQUENCE</scope>
</reference>
<keyword evidence="4" id="KW-0418">Kinase</keyword>
<dbReference type="Gene3D" id="1.10.510.10">
    <property type="entry name" value="Transferase(Phosphotransferase) domain 1"/>
    <property type="match status" value="1"/>
</dbReference>
<dbReference type="GO" id="GO:0004706">
    <property type="term" value="F:JUN kinase kinase kinase activity"/>
    <property type="evidence" value="ECO:0007669"/>
    <property type="project" value="TreeGrafter"/>
</dbReference>
<evidence type="ECO:0000256" key="4">
    <source>
        <dbReference type="RuleBase" id="RU000304"/>
    </source>
</evidence>
<keyword evidence="4" id="KW-0723">Serine/threonine-protein kinase</keyword>
<dbReference type="InterPro" id="IPR011009">
    <property type="entry name" value="Kinase-like_dom_sf"/>
</dbReference>
<dbReference type="PROSITE" id="PS00108">
    <property type="entry name" value="PROTEIN_KINASE_ST"/>
    <property type="match status" value="1"/>
</dbReference>
<evidence type="ECO:0000259" key="5">
    <source>
        <dbReference type="PROSITE" id="PS50011"/>
    </source>
</evidence>
<evidence type="ECO:0000256" key="1">
    <source>
        <dbReference type="ARBA" id="ARBA00022741"/>
    </source>
</evidence>
<reference evidence="6" key="2">
    <citation type="submission" date="2025-08" db="UniProtKB">
        <authorList>
            <consortium name="Ensembl"/>
        </authorList>
    </citation>
    <scope>IDENTIFICATION</scope>
</reference>
<feature type="binding site" evidence="3">
    <location>
        <position position="45"/>
    </location>
    <ligand>
        <name>ATP</name>
        <dbReference type="ChEBI" id="CHEBI:30616"/>
    </ligand>
</feature>
<reference evidence="6" key="3">
    <citation type="submission" date="2025-09" db="UniProtKB">
        <authorList>
            <consortium name="Ensembl"/>
        </authorList>
    </citation>
    <scope>IDENTIFICATION</scope>
</reference>
<dbReference type="PROSITE" id="PS50011">
    <property type="entry name" value="PROTEIN_KINASE_DOM"/>
    <property type="match status" value="1"/>
</dbReference>
<dbReference type="STRING" id="244447.ENSCSEP00000022715"/>
<evidence type="ECO:0000256" key="3">
    <source>
        <dbReference type="PROSITE-ProRule" id="PRU10141"/>
    </source>
</evidence>
<dbReference type="InterPro" id="IPR008271">
    <property type="entry name" value="Ser/Thr_kinase_AS"/>
</dbReference>
<dbReference type="AlphaFoldDB" id="A0A3P8WDJ1"/>
<feature type="domain" description="Protein kinase" evidence="5">
    <location>
        <begin position="16"/>
        <end position="299"/>
    </location>
</feature>
<dbReference type="Pfam" id="PF00069">
    <property type="entry name" value="Pkinase"/>
    <property type="match status" value="1"/>
</dbReference>
<dbReference type="SUPFAM" id="SSF56112">
    <property type="entry name" value="Protein kinase-like (PK-like)"/>
    <property type="match status" value="1"/>
</dbReference>
<dbReference type="InterPro" id="IPR000719">
    <property type="entry name" value="Prot_kinase_dom"/>
</dbReference>
<accession>A0A3P8WDJ1</accession>
<dbReference type="PROSITE" id="PS00107">
    <property type="entry name" value="PROTEIN_KINASE_ATP"/>
    <property type="match status" value="1"/>
</dbReference>
<dbReference type="InterPro" id="IPR051681">
    <property type="entry name" value="Ser/Thr_Kinases-Pseudokinases"/>
</dbReference>
<keyword evidence="2 3" id="KW-0067">ATP-binding</keyword>
<evidence type="ECO:0000256" key="2">
    <source>
        <dbReference type="ARBA" id="ARBA00022840"/>
    </source>
</evidence>
<keyword evidence="4" id="KW-0808">Transferase</keyword>
<dbReference type="InterPro" id="IPR017441">
    <property type="entry name" value="Protein_kinase_ATP_BS"/>
</dbReference>
<dbReference type="Proteomes" id="UP000265120">
    <property type="component" value="Chromosome 6"/>
</dbReference>
<dbReference type="InParanoid" id="A0A3P8WDJ1"/>
<dbReference type="SMART" id="SM00220">
    <property type="entry name" value="S_TKc"/>
    <property type="match status" value="1"/>
</dbReference>
<sequence>MAPACHATKPVDSDSLMKWTCVGSGGFGCVYKARHKQWGFDVAVKLLHDDVGNVMPKDAALLQEISHMEKVSCEFVLRVYGTFEGVLPFRGISIERGIVMEFMSRGSVQTLLQDLHGHPPWPLTFRLANQVVLGMNFLHSRKIIHQDLKPSNVLLNDDLHAKLADFGLSRISTSASSCKTTVKVGGSRKYMPPEAFEVSYEPVRAFDIYSYAILLWSLLTGKEPYPLADNSLVALQIPLGQRPSYKDINQEEVEGLKELVDLMKTCWDGNPLKRPNSRECLNVTEDVYSKHRKDIHAAIKHVLTQLESNMSTHNTSGDESNKTQGRMSLNETVNASRIAQAEADVKPEDRISRSAESMNAIAKAKFVDDNRAALIQNTTEVMAIVEELGEMVHRETRADIEAKKTSQEQMRELFLKTFHPGGVAVKAAFYSVLEKHHPELLEKRNVQ</sequence>
<evidence type="ECO:0000313" key="6">
    <source>
        <dbReference type="Ensembl" id="ENSCSEP00000022715.1"/>
    </source>
</evidence>
<comment type="similarity">
    <text evidence="4">Belongs to the protein kinase superfamily.</text>
</comment>